<keyword evidence="2" id="KW-0812">Transmembrane</keyword>
<feature type="transmembrane region" description="Helical" evidence="2">
    <location>
        <begin position="219"/>
        <end position="238"/>
    </location>
</feature>
<evidence type="ECO:0000256" key="1">
    <source>
        <dbReference type="SAM" id="MobiDB-lite"/>
    </source>
</evidence>
<feature type="transmembrane region" description="Helical" evidence="2">
    <location>
        <begin position="250"/>
        <end position="268"/>
    </location>
</feature>
<keyword evidence="2" id="KW-0472">Membrane</keyword>
<evidence type="ECO:0000313" key="3">
    <source>
        <dbReference type="EMBL" id="GAA3881159.1"/>
    </source>
</evidence>
<proteinExistence type="predicted"/>
<comment type="caution">
    <text evidence="3">The sequence shown here is derived from an EMBL/GenBank/DDBJ whole genome shotgun (WGS) entry which is preliminary data.</text>
</comment>
<feature type="transmembrane region" description="Helical" evidence="2">
    <location>
        <begin position="431"/>
        <end position="449"/>
    </location>
</feature>
<feature type="region of interest" description="Disordered" evidence="1">
    <location>
        <begin position="1"/>
        <end position="114"/>
    </location>
</feature>
<gene>
    <name evidence="3" type="ORF">GCM10022207_55000</name>
</gene>
<feature type="compositionally biased region" description="Low complexity" evidence="1">
    <location>
        <begin position="48"/>
        <end position="59"/>
    </location>
</feature>
<evidence type="ECO:0008006" key="5">
    <source>
        <dbReference type="Google" id="ProtNLM"/>
    </source>
</evidence>
<feature type="transmembrane region" description="Helical" evidence="2">
    <location>
        <begin position="386"/>
        <end position="411"/>
    </location>
</feature>
<feature type="transmembrane region" description="Helical" evidence="2">
    <location>
        <begin position="193"/>
        <end position="213"/>
    </location>
</feature>
<evidence type="ECO:0000313" key="4">
    <source>
        <dbReference type="Proteomes" id="UP001501563"/>
    </source>
</evidence>
<feature type="transmembrane region" description="Helical" evidence="2">
    <location>
        <begin position="362"/>
        <end position="379"/>
    </location>
</feature>
<evidence type="ECO:0000256" key="2">
    <source>
        <dbReference type="SAM" id="Phobius"/>
    </source>
</evidence>
<feature type="transmembrane region" description="Helical" evidence="2">
    <location>
        <begin position="332"/>
        <end position="356"/>
    </location>
</feature>
<organism evidence="3 4">
    <name type="scientific">Streptomyces lannensis</name>
    <dbReference type="NCBI Taxonomy" id="766498"/>
    <lineage>
        <taxon>Bacteria</taxon>
        <taxon>Bacillati</taxon>
        <taxon>Actinomycetota</taxon>
        <taxon>Actinomycetes</taxon>
        <taxon>Kitasatosporales</taxon>
        <taxon>Streptomycetaceae</taxon>
        <taxon>Streptomyces</taxon>
    </lineage>
</organism>
<keyword evidence="4" id="KW-1185">Reference proteome</keyword>
<feature type="transmembrane region" description="Helical" evidence="2">
    <location>
        <begin position="288"/>
        <end position="311"/>
    </location>
</feature>
<accession>A0ABP7KKZ3</accession>
<dbReference type="RefSeq" id="WP_345551808.1">
    <property type="nucleotide sequence ID" value="NZ_BAAAZA010000017.1"/>
</dbReference>
<protein>
    <recommendedName>
        <fullName evidence="5">Integral membrane protein</fullName>
    </recommendedName>
</protein>
<dbReference type="Proteomes" id="UP001501563">
    <property type="component" value="Unassembled WGS sequence"/>
</dbReference>
<sequence length="465" mass="47466">MSDLGELDRPGTPGDSGPWDTRSEEWLAGVWEGQADEAVPDADREARTQGGAASGGARSTADRTDPGRAAVGAPGAEPRTNAGTPEHAPPVAGVTAHAAASGDPGRRASARRGAVDPVKTLLHRHRELCERAVDPLEIAAGLEAHGLTDRTAARFRHRDVFSLAEEMYARVPRDGDAPPPRPVPAPPARGNRVWVLLALLPGVLCTAAVIGLGTTEGRVRLAVAAFGVLAVAFGLRTALRRGPLRAPARAVSTATRVWTCWLLAYALLGDGLLEAALNGGPHGTWTLAVAPVLALALAVAPAVWCAHLFALRARRRLTVSRGLEDFTSSAKPLLLGTFGLFLCALGALLALCGALLGEPTAYAGAAAVGALLLLARLLCAHGFGHAPAVVLGTVAAAEATALASVLAGRLPGCSFLAAPVRTLTDTGGADAVPALLCAPAALALLAHALRTLTRASAHARPPGSP</sequence>
<dbReference type="EMBL" id="BAAAZA010000017">
    <property type="protein sequence ID" value="GAA3881159.1"/>
    <property type="molecule type" value="Genomic_DNA"/>
</dbReference>
<reference evidence="4" key="1">
    <citation type="journal article" date="2019" name="Int. J. Syst. Evol. Microbiol.">
        <title>The Global Catalogue of Microorganisms (GCM) 10K type strain sequencing project: providing services to taxonomists for standard genome sequencing and annotation.</title>
        <authorList>
            <consortium name="The Broad Institute Genomics Platform"/>
            <consortium name="The Broad Institute Genome Sequencing Center for Infectious Disease"/>
            <person name="Wu L."/>
            <person name="Ma J."/>
        </authorList>
    </citation>
    <scope>NUCLEOTIDE SEQUENCE [LARGE SCALE GENOMIC DNA]</scope>
    <source>
        <strain evidence="4">JCM 16578</strain>
    </source>
</reference>
<keyword evidence="2" id="KW-1133">Transmembrane helix</keyword>
<name>A0ABP7KKZ3_9ACTN</name>